<name>A0ABZ1ILS9_9PSEU</name>
<keyword evidence="1" id="KW-0472">Membrane</keyword>
<feature type="transmembrane region" description="Helical" evidence="1">
    <location>
        <begin position="56"/>
        <end position="79"/>
    </location>
</feature>
<dbReference type="Proteomes" id="UP001330812">
    <property type="component" value="Chromosome"/>
</dbReference>
<evidence type="ECO:0008006" key="4">
    <source>
        <dbReference type="Google" id="ProtNLM"/>
    </source>
</evidence>
<reference evidence="2 3" key="1">
    <citation type="journal article" date="2015" name="Int. J. Syst. Evol. Microbiol.">
        <title>Amycolatopsis rhabdoformis sp. nov., an actinomycete isolated from a tropical forest soil.</title>
        <authorList>
            <person name="Souza W.R."/>
            <person name="Silva R.E."/>
            <person name="Goodfellow M."/>
            <person name="Busarakam K."/>
            <person name="Figueiro F.S."/>
            <person name="Ferreira D."/>
            <person name="Rodrigues-Filho E."/>
            <person name="Moraes L.A.B."/>
            <person name="Zucchi T.D."/>
        </authorList>
    </citation>
    <scope>NUCLEOTIDE SEQUENCE [LARGE SCALE GENOMIC DNA]</scope>
    <source>
        <strain evidence="2 3">NCIMB 14900</strain>
    </source>
</reference>
<evidence type="ECO:0000313" key="3">
    <source>
        <dbReference type="Proteomes" id="UP001330812"/>
    </source>
</evidence>
<keyword evidence="3" id="KW-1185">Reference proteome</keyword>
<organism evidence="2 3">
    <name type="scientific">Amycolatopsis rhabdoformis</name>
    <dbReference type="NCBI Taxonomy" id="1448059"/>
    <lineage>
        <taxon>Bacteria</taxon>
        <taxon>Bacillati</taxon>
        <taxon>Actinomycetota</taxon>
        <taxon>Actinomycetes</taxon>
        <taxon>Pseudonocardiales</taxon>
        <taxon>Pseudonocardiaceae</taxon>
        <taxon>Amycolatopsis</taxon>
    </lineage>
</organism>
<proteinExistence type="predicted"/>
<keyword evidence="1" id="KW-0812">Transmembrane</keyword>
<gene>
    <name evidence="2" type="ORF">VSH64_22560</name>
</gene>
<evidence type="ECO:0000313" key="2">
    <source>
        <dbReference type="EMBL" id="WSE34826.1"/>
    </source>
</evidence>
<evidence type="ECO:0000256" key="1">
    <source>
        <dbReference type="SAM" id="Phobius"/>
    </source>
</evidence>
<dbReference type="EMBL" id="CP142149">
    <property type="protein sequence ID" value="WSE34826.1"/>
    <property type="molecule type" value="Genomic_DNA"/>
</dbReference>
<accession>A0ABZ1ILS9</accession>
<protein>
    <recommendedName>
        <fullName evidence="4">NfeD-like C-terminal domain-containing protein</fullName>
    </recommendedName>
</protein>
<dbReference type="RefSeq" id="WP_326837633.1">
    <property type="nucleotide sequence ID" value="NZ_CP142149.1"/>
</dbReference>
<sequence length="163" mass="18238">MKTDQEEVVRFNKSGRLHPSQRGRVIDPNFWFAVVAFAFGIYVLVRIPGYDVGYGYAYAAVVVLAMAALAAFCVGRLLVVRRGVITTFTGFTHDVGYGKTPLRPYPILLYASKSRGGHPLRRITFNGRTMQIHADVHSKFRPEHENTIYLTPNGKVIVNVIPT</sequence>
<keyword evidence="1" id="KW-1133">Transmembrane helix</keyword>
<feature type="transmembrane region" description="Helical" evidence="1">
    <location>
        <begin position="30"/>
        <end position="50"/>
    </location>
</feature>